<feature type="modified residue" description="(3R)-3-hydroxyasparagine" evidence="24">
    <location>
        <position position="166"/>
    </location>
</feature>
<evidence type="ECO:0000256" key="19">
    <source>
        <dbReference type="ARBA" id="ARBA00023278"/>
    </source>
</evidence>
<dbReference type="PROSITE" id="PS50923">
    <property type="entry name" value="SUSHI"/>
    <property type="match status" value="2"/>
</dbReference>
<evidence type="ECO:0000256" key="12">
    <source>
        <dbReference type="ARBA" id="ARBA00022737"/>
    </source>
</evidence>
<feature type="chain" id="PRO_5043384005" description="complement subcomponent C1r" evidence="27">
    <location>
        <begin position="28"/>
        <end position="748"/>
    </location>
</feature>
<dbReference type="InterPro" id="IPR018097">
    <property type="entry name" value="EGF_Ca-bd_CS"/>
</dbReference>
<evidence type="ECO:0000256" key="14">
    <source>
        <dbReference type="ARBA" id="ARBA00022825"/>
    </source>
</evidence>
<evidence type="ECO:0000256" key="17">
    <source>
        <dbReference type="ARBA" id="ARBA00023157"/>
    </source>
</evidence>
<dbReference type="Gene3D" id="2.10.70.10">
    <property type="entry name" value="Complement Module, domain 1"/>
    <property type="match status" value="2"/>
</dbReference>
<evidence type="ECO:0000259" key="29">
    <source>
        <dbReference type="PROSITE" id="PS50240"/>
    </source>
</evidence>
<feature type="domain" description="Sushi" evidence="30">
    <location>
        <begin position="260"/>
        <end position="330"/>
    </location>
</feature>
<evidence type="ECO:0000256" key="27">
    <source>
        <dbReference type="SAM" id="SignalP"/>
    </source>
</evidence>
<reference evidence="31" key="1">
    <citation type="journal article" date="2022" name="bioRxiv">
        <title>Sequencing and chromosome-scale assembly of the giantPleurodeles waltlgenome.</title>
        <authorList>
            <person name="Brown T."/>
            <person name="Elewa A."/>
            <person name="Iarovenko S."/>
            <person name="Subramanian E."/>
            <person name="Araus A.J."/>
            <person name="Petzold A."/>
            <person name="Susuki M."/>
            <person name="Suzuki K.-i.T."/>
            <person name="Hayashi T."/>
            <person name="Toyoda A."/>
            <person name="Oliveira C."/>
            <person name="Osipova E."/>
            <person name="Leigh N.D."/>
            <person name="Simon A."/>
            <person name="Yun M.H."/>
        </authorList>
    </citation>
    <scope>NUCLEOTIDE SEQUENCE</scope>
    <source>
        <strain evidence="31">20211129_DDA</strain>
        <tissue evidence="31">Liver</tissue>
    </source>
</reference>
<feature type="signal peptide" evidence="27">
    <location>
        <begin position="1"/>
        <end position="27"/>
    </location>
</feature>
<dbReference type="FunFam" id="2.40.10.10:FF:000054">
    <property type="entry name" value="Complement C1r subcomponent"/>
    <property type="match status" value="1"/>
</dbReference>
<dbReference type="Gene3D" id="2.60.120.290">
    <property type="entry name" value="Spermadhesin, CUB domain"/>
    <property type="match status" value="1"/>
</dbReference>
<evidence type="ECO:0000256" key="16">
    <source>
        <dbReference type="ARBA" id="ARBA00022875"/>
    </source>
</evidence>
<gene>
    <name evidence="31" type="ORF">NDU88_000865</name>
</gene>
<evidence type="ECO:0000313" key="31">
    <source>
        <dbReference type="EMBL" id="KAJ1122376.1"/>
    </source>
</evidence>
<keyword evidence="8" id="KW-0399">Innate immunity</keyword>
<dbReference type="Pfam" id="PF00084">
    <property type="entry name" value="Sushi"/>
    <property type="match status" value="1"/>
</dbReference>
<keyword evidence="12" id="KW-0677">Repeat</keyword>
<feature type="disulfide bond" evidence="23">
    <location>
        <begin position="160"/>
        <end position="173"/>
    </location>
</feature>
<dbReference type="InterPro" id="IPR035976">
    <property type="entry name" value="Sushi/SCR/CCP_sf"/>
</dbReference>
<dbReference type="PANTHER" id="PTHR24255:SF25">
    <property type="entry name" value="COMPLEMENT C1R SUBCOMPONENT"/>
    <property type="match status" value="1"/>
</dbReference>
<keyword evidence="25" id="KW-0106">Calcium</keyword>
<keyword evidence="11 27" id="KW-0732">Signal</keyword>
<keyword evidence="19 24" id="KW-0379">Hydroxylation</keyword>
<dbReference type="CDD" id="cd00190">
    <property type="entry name" value="Tryp_SPc"/>
    <property type="match status" value="1"/>
</dbReference>
<comment type="catalytic activity">
    <reaction evidence="1">
        <text>Selective cleavage of Lys(or Arg)-|-Ile bond in complement subcomponent C1s to form the active form of C1s (EC 3.4.21.42).</text>
        <dbReference type="EC" id="3.4.21.41"/>
    </reaction>
</comment>
<dbReference type="SUPFAM" id="SSF57196">
    <property type="entry name" value="EGF/Laminin"/>
    <property type="match status" value="1"/>
</dbReference>
<feature type="disulfide bond" evidence="23">
    <location>
        <begin position="175"/>
        <end position="188"/>
    </location>
</feature>
<feature type="binding site" evidence="25">
    <location>
        <position position="152"/>
    </location>
    <ligand>
        <name>Ca(2+)</name>
        <dbReference type="ChEBI" id="CHEBI:29108"/>
        <label>2</label>
    </ligand>
</feature>
<dbReference type="PROSITE" id="PS00010">
    <property type="entry name" value="ASX_HYDROXYL"/>
    <property type="match status" value="1"/>
</dbReference>
<dbReference type="GO" id="GO:0005615">
    <property type="term" value="C:extracellular space"/>
    <property type="evidence" value="ECO:0007669"/>
    <property type="project" value="TreeGrafter"/>
</dbReference>
<evidence type="ECO:0000256" key="3">
    <source>
        <dbReference type="ARBA" id="ARBA00004613"/>
    </source>
</evidence>
<keyword evidence="5" id="KW-0964">Secreted</keyword>
<dbReference type="GO" id="GO:0045087">
    <property type="term" value="P:innate immune response"/>
    <property type="evidence" value="ECO:0007669"/>
    <property type="project" value="UniProtKB-KW"/>
</dbReference>
<dbReference type="InterPro" id="IPR000742">
    <property type="entry name" value="EGF"/>
</dbReference>
<comment type="subcellular location">
    <subcellularLocation>
        <location evidence="2">Cell surface</location>
    </subcellularLocation>
    <subcellularLocation>
        <location evidence="3">Secreted</location>
    </subcellularLocation>
</comment>
<dbReference type="Pfam" id="PF00431">
    <property type="entry name" value="CUB"/>
    <property type="match status" value="1"/>
</dbReference>
<dbReference type="GO" id="GO:0006958">
    <property type="term" value="P:complement activation, classical pathway"/>
    <property type="evidence" value="ECO:0007669"/>
    <property type="project" value="UniProtKB-KW"/>
</dbReference>
<feature type="disulfide bond" evidence="23">
    <location>
        <begin position="383"/>
        <end position="408"/>
    </location>
</feature>
<dbReference type="InterPro" id="IPR000859">
    <property type="entry name" value="CUB_dom"/>
</dbReference>
<evidence type="ECO:0000259" key="30">
    <source>
        <dbReference type="PROSITE" id="PS50923"/>
    </source>
</evidence>
<feature type="active site" description="Charge relay system" evidence="22">
    <location>
        <position position="593"/>
    </location>
</feature>
<dbReference type="Gene3D" id="2.10.25.10">
    <property type="entry name" value="Laminin"/>
    <property type="match status" value="1"/>
</dbReference>
<dbReference type="PROSITE" id="PS00135">
    <property type="entry name" value="TRYPSIN_SER"/>
    <property type="match status" value="1"/>
</dbReference>
<dbReference type="SMART" id="SM00032">
    <property type="entry name" value="CCP"/>
    <property type="match status" value="2"/>
</dbReference>
<dbReference type="CDD" id="cd00041">
    <property type="entry name" value="CUB"/>
    <property type="match status" value="1"/>
</dbReference>
<keyword evidence="14" id="KW-0720">Serine protease</keyword>
<feature type="domain" description="CUB" evidence="28">
    <location>
        <begin position="26"/>
        <end position="148"/>
    </location>
</feature>
<dbReference type="Proteomes" id="UP001066276">
    <property type="component" value="Chromosome 7"/>
</dbReference>
<feature type="binding site" evidence="25">
    <location>
        <position position="167"/>
    </location>
    <ligand>
        <name>Ca(2+)</name>
        <dbReference type="ChEBI" id="CHEBI:29108"/>
        <label>2</label>
    </ligand>
</feature>
<accession>A0AAV7P222</accession>
<name>A0AAV7P222_PLEWA</name>
<keyword evidence="10" id="KW-0645">Protease</keyword>
<evidence type="ECO:0000256" key="9">
    <source>
        <dbReference type="ARBA" id="ARBA00022659"/>
    </source>
</evidence>
<feature type="disulfide bond" evidence="23">
    <location>
        <begin position="390"/>
        <end position="427"/>
    </location>
</feature>
<evidence type="ECO:0000256" key="8">
    <source>
        <dbReference type="ARBA" id="ARBA00022588"/>
    </source>
</evidence>
<evidence type="ECO:0000256" key="26">
    <source>
        <dbReference type="PROSITE-ProRule" id="PRU00302"/>
    </source>
</evidence>
<evidence type="ECO:0000313" key="32">
    <source>
        <dbReference type="Proteomes" id="UP001066276"/>
    </source>
</evidence>
<dbReference type="EMBL" id="JANPWB010000011">
    <property type="protein sequence ID" value="KAJ1122376.1"/>
    <property type="molecule type" value="Genomic_DNA"/>
</dbReference>
<dbReference type="SMART" id="SM00181">
    <property type="entry name" value="EGF"/>
    <property type="match status" value="1"/>
</dbReference>
<dbReference type="SMART" id="SM00179">
    <property type="entry name" value="EGF_CA"/>
    <property type="match status" value="1"/>
</dbReference>
<evidence type="ECO:0000256" key="10">
    <source>
        <dbReference type="ARBA" id="ARBA00022670"/>
    </source>
</evidence>
<feature type="domain" description="Sushi" evidence="30">
    <location>
        <begin position="193"/>
        <end position="259"/>
    </location>
</feature>
<feature type="binding site" evidence="25">
    <location>
        <position position="149"/>
    </location>
    <ligand>
        <name>Ca(2+)</name>
        <dbReference type="ChEBI" id="CHEBI:29108"/>
        <label>2</label>
    </ligand>
</feature>
<keyword evidence="7" id="KW-0597">Phosphoprotein</keyword>
<keyword evidence="16" id="KW-0180">Complement pathway</keyword>
<feature type="disulfide bond" evidence="23">
    <location>
        <begin position="292"/>
        <end position="310"/>
    </location>
</feature>
<feature type="disulfide bond" evidence="23">
    <location>
        <begin position="692"/>
        <end position="722"/>
    </location>
</feature>
<dbReference type="PROSITE" id="PS01186">
    <property type="entry name" value="EGF_2"/>
    <property type="match status" value="1"/>
</dbReference>
<dbReference type="InterPro" id="IPR035914">
    <property type="entry name" value="Sperma_CUB_dom_sf"/>
</dbReference>
<dbReference type="InterPro" id="IPR024175">
    <property type="entry name" value="Pept_S1A_C1r/C1S/mannan-bd"/>
</dbReference>
<dbReference type="InterPro" id="IPR043504">
    <property type="entry name" value="Peptidase_S1_PA_chymotrypsin"/>
</dbReference>
<keyword evidence="9 26" id="KW-0768">Sushi</keyword>
<evidence type="ECO:0000259" key="28">
    <source>
        <dbReference type="PROSITE" id="PS01180"/>
    </source>
</evidence>
<evidence type="ECO:0000256" key="6">
    <source>
        <dbReference type="ARBA" id="ARBA00022536"/>
    </source>
</evidence>
<feature type="disulfide bond" evidence="23">
    <location>
        <begin position="195"/>
        <end position="224"/>
    </location>
</feature>
<dbReference type="GO" id="GO:0004252">
    <property type="term" value="F:serine-type endopeptidase activity"/>
    <property type="evidence" value="ECO:0007669"/>
    <property type="project" value="InterPro"/>
</dbReference>
<dbReference type="PROSITE" id="PS50240">
    <property type="entry name" value="TRYPSIN_DOM"/>
    <property type="match status" value="1"/>
</dbReference>
<dbReference type="SUPFAM" id="SSF49854">
    <property type="entry name" value="Spermadhesin, CUB domain"/>
    <property type="match status" value="1"/>
</dbReference>
<dbReference type="PROSITE" id="PS01187">
    <property type="entry name" value="EGF_CA"/>
    <property type="match status" value="1"/>
</dbReference>
<dbReference type="InterPro" id="IPR000436">
    <property type="entry name" value="Sushi_SCR_CCP_dom"/>
</dbReference>
<feature type="binding site" evidence="25">
    <location>
        <position position="166"/>
    </location>
    <ligand>
        <name>Ca(2+)</name>
        <dbReference type="ChEBI" id="CHEBI:29108"/>
        <label>2</label>
    </ligand>
</feature>
<evidence type="ECO:0000256" key="7">
    <source>
        <dbReference type="ARBA" id="ARBA00022553"/>
    </source>
</evidence>
<evidence type="ECO:0000256" key="11">
    <source>
        <dbReference type="ARBA" id="ARBA00022729"/>
    </source>
</evidence>
<evidence type="ECO:0000256" key="4">
    <source>
        <dbReference type="ARBA" id="ARBA00011907"/>
    </source>
</evidence>
<comment type="function">
    <text evidence="20">Serine protease component of the complement C1 complex, a multiprotein complex that initiates the classical pathway of the complement system, a cascade of proteins that leads to phagocytosis and breakdown of pathogens and signaling that strengthens the adaptive immune system. C1R catalyzes the first enzymatic step in the classical complement pathway: it is activated by the C1Q subcomplex of the C1 complex, which associates with IgG or IgM immunoglobulins complexed with antigens to form antigen-antibody complexes on the surface of pathogens. Immunoglobulin-binding promotes the autocatalytic cleavage and activation of C1R. Activated C1R then cleaves and activates C1S, the second protease of the classical complement pathway. It is unclear if C1R activates C1S within single, strained C1 complexes or between neighboring C1 complexes on surfaces.</text>
</comment>
<dbReference type="InterPro" id="IPR001881">
    <property type="entry name" value="EGF-like_Ca-bd_dom"/>
</dbReference>
<dbReference type="SUPFAM" id="SSF57535">
    <property type="entry name" value="Complement control module/SCR domain"/>
    <property type="match status" value="2"/>
</dbReference>
<keyword evidence="32" id="KW-1185">Reference proteome</keyword>
<feature type="active site" description="Charge relay system" evidence="22">
    <location>
        <position position="696"/>
    </location>
</feature>
<dbReference type="AlphaFoldDB" id="A0AAV7P222"/>
<comment type="caution">
    <text evidence="26">Lacks conserved residue(s) required for the propagation of feature annotation.</text>
</comment>
<dbReference type="SUPFAM" id="SSF50494">
    <property type="entry name" value="Trypsin-like serine proteases"/>
    <property type="match status" value="1"/>
</dbReference>
<evidence type="ECO:0000256" key="20">
    <source>
        <dbReference type="ARBA" id="ARBA00093383"/>
    </source>
</evidence>
<protein>
    <recommendedName>
        <fullName evidence="4">complement subcomponent C1r</fullName>
        <ecNumber evidence="4">3.4.21.41</ecNumber>
    </recommendedName>
</protein>
<dbReference type="PIRSF" id="PIRSF001155">
    <property type="entry name" value="C1r_C1s_MASP"/>
    <property type="match status" value="1"/>
</dbReference>
<dbReference type="InterPro" id="IPR000152">
    <property type="entry name" value="EGF-type_Asp/Asn_hydroxyl_site"/>
</dbReference>
<feature type="disulfide bond" evidence="23">
    <location>
        <begin position="153"/>
        <end position="164"/>
    </location>
</feature>
<dbReference type="InterPro" id="IPR009003">
    <property type="entry name" value="Peptidase_S1_PA"/>
</dbReference>
<dbReference type="FunFam" id="2.10.25.10:FF:000059">
    <property type="entry name" value="Mannan-binding lectin serine protease 1"/>
    <property type="match status" value="1"/>
</dbReference>
<dbReference type="PRINTS" id="PR00722">
    <property type="entry name" value="CHYMOTRYPSIN"/>
</dbReference>
<dbReference type="SMART" id="SM00042">
    <property type="entry name" value="CUB"/>
    <property type="match status" value="1"/>
</dbReference>
<dbReference type="CDD" id="cd00033">
    <property type="entry name" value="CCP"/>
    <property type="match status" value="1"/>
</dbReference>
<feature type="active site" description="Charge relay system" evidence="22">
    <location>
        <position position="535"/>
    </location>
</feature>
<evidence type="ECO:0000256" key="24">
    <source>
        <dbReference type="PIRSR" id="PIRSR001155-3"/>
    </source>
</evidence>
<evidence type="ECO:0000256" key="23">
    <source>
        <dbReference type="PIRSR" id="PIRSR001155-2"/>
    </source>
</evidence>
<evidence type="ECO:0000256" key="15">
    <source>
        <dbReference type="ARBA" id="ARBA00022859"/>
    </source>
</evidence>
<feature type="binding site" evidence="25">
    <location>
        <position position="85"/>
    </location>
    <ligand>
        <name>Ca(2+)</name>
        <dbReference type="ChEBI" id="CHEBI:29108"/>
        <label>1</label>
    </ligand>
</feature>
<sequence>MRRHPLLMHNMSFMWVVLFLLHSPSKAMIIKPQTTIGKISYLITQKVPESTSSNQTWYLNVAQGYRIKLHFTYFDIGRNEEMCQDFVKVMDGWNPSIIICGKQNVPSGQENQAPMVFFSSSNTMTVAFHLSNQQREHLGGFSAHYTAIDIDECSLGNGHCSQFCHNYPGGFSCSCDIGYILKEDNRTCEVQAARCPQPVPLDEFSIIQPLVADYHYQDSIIVNCQTGYKLMENGVELMSFTTICQHDGTWQRALPRCEIVSCMTPHELTNGGYKYQKTPGVTTYQSVIKYECNEPYYRMTAQGGDGQYTCTSERLWKDIHGSEDIPQCLPGMRDLWVAISLRELRGLLQVISRRRKNVLQFLSRGTDARFVLHWRAHIFLILCSSVVGSCDAEGFSKVLPSPSNLYTCLLSQNESWNLSTPGNYPQCALSDAEETRPNTHNVLRQHQGPPAWEGNLHHFVPTVSPFTQSDRSLLRNGHNHASGCGQPAMPMTAHARIMGGAEAQAGSFPWQVLLRVNGRAAGALVADRWILTVAHILRPKMAPREWAQDTRQQVWAYLGDTDVKKMVQLGSHEVEHVVVHPGYKDDANDFRHDIALIKLKYPVVYDKNISPICLPKPENIAFYAPGRLGYVSGHGEIGKQRLLNKLRYIQLPVVDPDTCATSVKNKTIYDLPTIVDQHMFCAGYPEGGRDACMGDSGGAFVVFDKEREAWVVTGLVSWSIGCGMPNQYGFYTKVASYVVWINRVLSSH</sequence>
<evidence type="ECO:0000256" key="5">
    <source>
        <dbReference type="ARBA" id="ARBA00022525"/>
    </source>
</evidence>
<dbReference type="SMART" id="SM00020">
    <property type="entry name" value="Tryp_SPc"/>
    <property type="match status" value="1"/>
</dbReference>
<dbReference type="PROSITE" id="PS01180">
    <property type="entry name" value="CUB"/>
    <property type="match status" value="1"/>
</dbReference>
<dbReference type="Pfam" id="PF14670">
    <property type="entry name" value="FXa_inhibition"/>
    <property type="match status" value="1"/>
</dbReference>
<dbReference type="GO" id="GO:0005509">
    <property type="term" value="F:calcium ion binding"/>
    <property type="evidence" value="ECO:0007669"/>
    <property type="project" value="InterPro"/>
</dbReference>
<evidence type="ECO:0000256" key="22">
    <source>
        <dbReference type="PIRSR" id="PIRSR001155-1"/>
    </source>
</evidence>
<dbReference type="CDD" id="cd00054">
    <property type="entry name" value="EGF_CA"/>
    <property type="match status" value="1"/>
</dbReference>
<keyword evidence="18" id="KW-0325">Glycoprotein</keyword>
<organism evidence="31 32">
    <name type="scientific">Pleurodeles waltl</name>
    <name type="common">Iberian ribbed newt</name>
    <dbReference type="NCBI Taxonomy" id="8319"/>
    <lineage>
        <taxon>Eukaryota</taxon>
        <taxon>Metazoa</taxon>
        <taxon>Chordata</taxon>
        <taxon>Craniata</taxon>
        <taxon>Vertebrata</taxon>
        <taxon>Euteleostomi</taxon>
        <taxon>Amphibia</taxon>
        <taxon>Batrachia</taxon>
        <taxon>Caudata</taxon>
        <taxon>Salamandroidea</taxon>
        <taxon>Salamandridae</taxon>
        <taxon>Pleurodelinae</taxon>
        <taxon>Pleurodeles</taxon>
    </lineage>
</organism>
<evidence type="ECO:0000256" key="2">
    <source>
        <dbReference type="ARBA" id="ARBA00004241"/>
    </source>
</evidence>
<dbReference type="FunFam" id="2.40.10.10:FF:000068">
    <property type="entry name" value="transmembrane protease serine 2"/>
    <property type="match status" value="1"/>
</dbReference>
<dbReference type="InterPro" id="IPR033116">
    <property type="entry name" value="TRYPSIN_SER"/>
</dbReference>
<feature type="binding site" evidence="25">
    <location>
        <position position="170"/>
    </location>
    <ligand>
        <name>Ca(2+)</name>
        <dbReference type="ChEBI" id="CHEBI:29108"/>
        <label>2</label>
    </ligand>
</feature>
<evidence type="ECO:0000256" key="18">
    <source>
        <dbReference type="ARBA" id="ARBA00023180"/>
    </source>
</evidence>
<comment type="subunit">
    <text evidence="21">Core component of the complement C1 complex, a calcium-dependent complex composed of 1 molecule of the C1Q subcomplex, 2 molecules of C1R and 2 molecules of C1S. The C1Q subcomplex is composed 18 subunits: 3 chains of C1QA, C1QB, and C1QC trimerize to form 6 collagen-like triple helices connected to six globular ligand-recognition modules. Within the C1 complex, C1R is a dimer of identical chains, each of which is activated by cleavage into two chains, heavy and light, connected by disulfide bonds.</text>
</comment>
<feature type="disulfide bond" evidence="23">
    <location>
        <begin position="659"/>
        <end position="681"/>
    </location>
</feature>
<feature type="binding site" evidence="25">
    <location>
        <position position="131"/>
    </location>
    <ligand>
        <name>Ca(2+)</name>
        <dbReference type="ChEBI" id="CHEBI:29108"/>
        <label>1</label>
    </ligand>
</feature>
<dbReference type="PANTHER" id="PTHR24255">
    <property type="entry name" value="COMPLEMENT COMPONENT 1, S SUBCOMPONENT-RELATED"/>
    <property type="match status" value="1"/>
</dbReference>
<dbReference type="InterPro" id="IPR001254">
    <property type="entry name" value="Trypsin_dom"/>
</dbReference>
<dbReference type="FunFam" id="2.10.70.10:FF:000016">
    <property type="entry name" value="Mannan-binding lectin serine protease 1"/>
    <property type="match status" value="1"/>
</dbReference>
<evidence type="ECO:0000256" key="25">
    <source>
        <dbReference type="PIRSR" id="PIRSR001155-4"/>
    </source>
</evidence>
<comment type="PTM">
    <text evidence="24">The iron and 2-oxoglutarate dependent 3-hydroxylation of aspartate and asparagine is (R) stereospecific within EGF domains.</text>
</comment>
<dbReference type="Pfam" id="PF00089">
    <property type="entry name" value="Trypsin"/>
    <property type="match status" value="1"/>
</dbReference>
<proteinExistence type="predicted"/>
<dbReference type="GO" id="GO:0006508">
    <property type="term" value="P:proteolysis"/>
    <property type="evidence" value="ECO:0007669"/>
    <property type="project" value="UniProtKB-KW"/>
</dbReference>
<comment type="caution">
    <text evidence="31">The sequence shown here is derived from an EMBL/GenBank/DDBJ whole genome shotgun (WGS) entry which is preliminary data.</text>
</comment>
<keyword evidence="17 23" id="KW-1015">Disulfide bond</keyword>
<evidence type="ECO:0000256" key="13">
    <source>
        <dbReference type="ARBA" id="ARBA00022801"/>
    </source>
</evidence>
<dbReference type="InterPro" id="IPR001314">
    <property type="entry name" value="Peptidase_S1A"/>
</dbReference>
<keyword evidence="13" id="KW-0378">Hydrolase</keyword>
<dbReference type="EC" id="3.4.21.41" evidence="4"/>
<feature type="domain" description="Peptidase S1" evidence="29">
    <location>
        <begin position="497"/>
        <end position="746"/>
    </location>
</feature>
<keyword evidence="6" id="KW-0245">EGF-like domain</keyword>
<keyword evidence="15" id="KW-0391">Immunity</keyword>
<evidence type="ECO:0000256" key="1">
    <source>
        <dbReference type="ARBA" id="ARBA00001057"/>
    </source>
</evidence>
<dbReference type="Gene3D" id="2.40.10.10">
    <property type="entry name" value="Trypsin-like serine proteases"/>
    <property type="match status" value="2"/>
</dbReference>
<evidence type="ECO:0000256" key="21">
    <source>
        <dbReference type="ARBA" id="ARBA00093536"/>
    </source>
</evidence>
<keyword evidence="25" id="KW-0479">Metal-binding</keyword>